<gene>
    <name evidence="2" type="ORF">CRENPOLYSF1_480012</name>
</gene>
<dbReference type="Proteomes" id="UP000195667">
    <property type="component" value="Unassembled WGS sequence"/>
</dbReference>
<name>A0A1R4HC41_9GAMM</name>
<keyword evidence="1" id="KW-0732">Signal</keyword>
<evidence type="ECO:0000313" key="2">
    <source>
        <dbReference type="EMBL" id="SJM93805.1"/>
    </source>
</evidence>
<evidence type="ECO:0000313" key="3">
    <source>
        <dbReference type="Proteomes" id="UP000195667"/>
    </source>
</evidence>
<proteinExistence type="predicted"/>
<feature type="signal peptide" evidence="1">
    <location>
        <begin position="1"/>
        <end position="22"/>
    </location>
</feature>
<organism evidence="2 3">
    <name type="scientific">Crenothrix polyspora</name>
    <dbReference type="NCBI Taxonomy" id="360316"/>
    <lineage>
        <taxon>Bacteria</taxon>
        <taxon>Pseudomonadati</taxon>
        <taxon>Pseudomonadota</taxon>
        <taxon>Gammaproteobacteria</taxon>
        <taxon>Methylococcales</taxon>
        <taxon>Crenotrichaceae</taxon>
        <taxon>Crenothrix</taxon>
    </lineage>
</organism>
<evidence type="ECO:0000256" key="1">
    <source>
        <dbReference type="SAM" id="SignalP"/>
    </source>
</evidence>
<dbReference type="RefSeq" id="WP_087144020.1">
    <property type="nucleotide sequence ID" value="NZ_FUKI01000124.1"/>
</dbReference>
<dbReference type="OrthoDB" id="5289483at2"/>
<accession>A0A1R4HC41</accession>
<sequence>MKKYVALAASGLVLLFSTGTRANPVNLPIQLDYSLIKKALVSQLFTGQNHSAQLWNDKHGCSFLNLTNPKINGVKGQIRMLNDVQAQFGTSIGGQCLTVLKWEGVLETFQQPTLNTDHSVLSLPVSKVNAYDQTGHQLTIDKLQELIKKVAAPKLADIKIDLNHSRADIEKTLTKFVPKENAPAVKTMLDSLKFGSAEANDNGVAIKLAFDAPLKTAVKKPVAAFSAAEITQWQASWKEWDAFLTRAIKQATHDTKSPALRKTLTTILGQSRIAFKAGLQSHDPNNDPVRAFFTQTWEQLAPQLHALSKDLPEIQGLRYATFIAATDVIYELDKIGAPLGLELSSDGLRQLARLMIANKDAPAVKPVS</sequence>
<feature type="chain" id="PRO_5012322755" evidence="1">
    <location>
        <begin position="23"/>
        <end position="368"/>
    </location>
</feature>
<dbReference type="EMBL" id="FUKI01000124">
    <property type="protein sequence ID" value="SJM93805.1"/>
    <property type="molecule type" value="Genomic_DNA"/>
</dbReference>
<keyword evidence="3" id="KW-1185">Reference proteome</keyword>
<reference evidence="3" key="1">
    <citation type="submission" date="2017-02" db="EMBL/GenBank/DDBJ databases">
        <authorList>
            <person name="Daims H."/>
        </authorList>
    </citation>
    <scope>NUCLEOTIDE SEQUENCE [LARGE SCALE GENOMIC DNA]</scope>
</reference>
<dbReference type="AlphaFoldDB" id="A0A1R4HC41"/>
<protein>
    <submittedName>
        <fullName evidence="2">Uncharacterized protein</fullName>
    </submittedName>
</protein>